<evidence type="ECO:0000256" key="4">
    <source>
        <dbReference type="ARBA" id="ARBA00022598"/>
    </source>
</evidence>
<evidence type="ECO:0000256" key="13">
    <source>
        <dbReference type="ARBA" id="ARBA00057761"/>
    </source>
</evidence>
<dbReference type="PROSITE" id="PS50862">
    <property type="entry name" value="AA_TRNA_LIGASE_II"/>
    <property type="match status" value="1"/>
</dbReference>
<keyword evidence="18" id="KW-1185">Reference proteome</keyword>
<evidence type="ECO:0000259" key="15">
    <source>
        <dbReference type="PROSITE" id="PS50862"/>
    </source>
</evidence>
<dbReference type="CDD" id="cd00496">
    <property type="entry name" value="PheRS_alpha_core"/>
    <property type="match status" value="1"/>
</dbReference>
<dbReference type="InterPro" id="IPR002319">
    <property type="entry name" value="Phenylalanyl-tRNA_Synthase"/>
</dbReference>
<evidence type="ECO:0000256" key="12">
    <source>
        <dbReference type="ARBA" id="ARBA00049255"/>
    </source>
</evidence>
<evidence type="ECO:0000313" key="18">
    <source>
        <dbReference type="Proteomes" id="UP001604336"/>
    </source>
</evidence>
<dbReference type="InterPro" id="IPR045864">
    <property type="entry name" value="aa-tRNA-synth_II/BPL/LPL"/>
</dbReference>
<organism evidence="17 18">
    <name type="scientific">Abeliophyllum distichum</name>
    <dbReference type="NCBI Taxonomy" id="126358"/>
    <lineage>
        <taxon>Eukaryota</taxon>
        <taxon>Viridiplantae</taxon>
        <taxon>Streptophyta</taxon>
        <taxon>Embryophyta</taxon>
        <taxon>Tracheophyta</taxon>
        <taxon>Spermatophyta</taxon>
        <taxon>Magnoliopsida</taxon>
        <taxon>eudicotyledons</taxon>
        <taxon>Gunneridae</taxon>
        <taxon>Pentapetalae</taxon>
        <taxon>asterids</taxon>
        <taxon>lamiids</taxon>
        <taxon>Lamiales</taxon>
        <taxon>Oleaceae</taxon>
        <taxon>Forsythieae</taxon>
        <taxon>Abeliophyllum</taxon>
    </lineage>
</organism>
<evidence type="ECO:0000256" key="6">
    <source>
        <dbReference type="ARBA" id="ARBA00022840"/>
    </source>
</evidence>
<dbReference type="PANTHER" id="PTHR11538">
    <property type="entry name" value="PHENYLALANYL-TRNA SYNTHETASE"/>
    <property type="match status" value="1"/>
</dbReference>
<evidence type="ECO:0000256" key="1">
    <source>
        <dbReference type="ARBA" id="ARBA00004305"/>
    </source>
</evidence>
<comment type="similarity">
    <text evidence="2">Belongs to the class-II aminoacyl-tRNA synthetase family.</text>
</comment>
<keyword evidence="6" id="KW-0067">ATP-binding</keyword>
<dbReference type="GO" id="GO:0006412">
    <property type="term" value="P:translation"/>
    <property type="evidence" value="ECO:0007669"/>
    <property type="project" value="UniProtKB-KW"/>
</dbReference>
<evidence type="ECO:0000313" key="17">
    <source>
        <dbReference type="EMBL" id="KAL2474704.1"/>
    </source>
</evidence>
<dbReference type="PANTHER" id="PTHR11538:SF41">
    <property type="entry name" value="PHENYLALANINE--TRNA LIGASE, MITOCHONDRIAL"/>
    <property type="match status" value="1"/>
</dbReference>
<dbReference type="SUPFAM" id="SSF55681">
    <property type="entry name" value="Class II aaRS and biotin synthetases"/>
    <property type="match status" value="1"/>
</dbReference>
<evidence type="ECO:0000256" key="7">
    <source>
        <dbReference type="ARBA" id="ARBA00022917"/>
    </source>
</evidence>
<comment type="catalytic activity">
    <reaction evidence="12">
        <text>tRNA(Phe) + L-phenylalanine + ATP = L-phenylalanyl-tRNA(Phe) + AMP + diphosphate + H(+)</text>
        <dbReference type="Rhea" id="RHEA:19413"/>
        <dbReference type="Rhea" id="RHEA-COMP:9668"/>
        <dbReference type="Rhea" id="RHEA-COMP:9699"/>
        <dbReference type="ChEBI" id="CHEBI:15378"/>
        <dbReference type="ChEBI" id="CHEBI:30616"/>
        <dbReference type="ChEBI" id="CHEBI:33019"/>
        <dbReference type="ChEBI" id="CHEBI:58095"/>
        <dbReference type="ChEBI" id="CHEBI:78442"/>
        <dbReference type="ChEBI" id="CHEBI:78531"/>
        <dbReference type="ChEBI" id="CHEBI:456215"/>
        <dbReference type="EC" id="6.1.1.20"/>
    </reaction>
</comment>
<dbReference type="GO" id="GO:0004826">
    <property type="term" value="F:phenylalanine-tRNA ligase activity"/>
    <property type="evidence" value="ECO:0007669"/>
    <property type="project" value="UniProtKB-EC"/>
</dbReference>
<dbReference type="EMBL" id="JBFOLK010000011">
    <property type="protein sequence ID" value="KAL2474704.1"/>
    <property type="molecule type" value="Genomic_DNA"/>
</dbReference>
<dbReference type="Gene3D" id="3.30.70.380">
    <property type="entry name" value="Ferrodoxin-fold anticodon-binding domain"/>
    <property type="match status" value="1"/>
</dbReference>
<dbReference type="GO" id="GO:0005759">
    <property type="term" value="C:mitochondrial matrix"/>
    <property type="evidence" value="ECO:0007669"/>
    <property type="project" value="UniProtKB-SubCell"/>
</dbReference>
<feature type="domain" description="FDX-ACB" evidence="16">
    <location>
        <begin position="641"/>
        <end position="731"/>
    </location>
</feature>
<dbReference type="SUPFAM" id="SSF54991">
    <property type="entry name" value="Anticodon-binding domain of PheRS"/>
    <property type="match status" value="1"/>
</dbReference>
<dbReference type="Proteomes" id="UP001604336">
    <property type="component" value="Unassembled WGS sequence"/>
</dbReference>
<dbReference type="FunFam" id="3.30.70.380:FF:000003">
    <property type="entry name" value="Phenylalanine--tRNA ligase chloroplastic/mitochondrial"/>
    <property type="match status" value="1"/>
</dbReference>
<evidence type="ECO:0000256" key="11">
    <source>
        <dbReference type="ARBA" id="ARBA00031194"/>
    </source>
</evidence>
<feature type="compositionally biased region" description="Basic residues" evidence="14">
    <location>
        <begin position="9"/>
        <end position="36"/>
    </location>
</feature>
<evidence type="ECO:0000256" key="5">
    <source>
        <dbReference type="ARBA" id="ARBA00022741"/>
    </source>
</evidence>
<dbReference type="FunFam" id="3.30.930.10:FF:000082">
    <property type="entry name" value="Phenylalanine--tRNA ligase chloroplastic/mitochondrial"/>
    <property type="match status" value="1"/>
</dbReference>
<dbReference type="Gene3D" id="3.30.930.10">
    <property type="entry name" value="Bira Bifunctional Protein, Domain 2"/>
    <property type="match status" value="1"/>
</dbReference>
<name>A0ABD1QFL8_9LAMI</name>
<feature type="domain" description="Aminoacyl-transfer RNA synthetases class-II family profile" evidence="15">
    <location>
        <begin position="484"/>
        <end position="639"/>
    </location>
</feature>
<dbReference type="Pfam" id="PF01409">
    <property type="entry name" value="tRNA-synt_2d"/>
    <property type="match status" value="1"/>
</dbReference>
<dbReference type="SMART" id="SM00896">
    <property type="entry name" value="FDX-ACB"/>
    <property type="match status" value="1"/>
</dbReference>
<proteinExistence type="inferred from homology"/>
<keyword evidence="10" id="KW-0030">Aminoacyl-tRNA synthetase</keyword>
<evidence type="ECO:0000256" key="3">
    <source>
        <dbReference type="ARBA" id="ARBA00012814"/>
    </source>
</evidence>
<gene>
    <name evidence="17" type="ORF">Adt_35440</name>
</gene>
<dbReference type="Pfam" id="PF03147">
    <property type="entry name" value="FDX-ACB"/>
    <property type="match status" value="1"/>
</dbReference>
<reference evidence="18" key="1">
    <citation type="submission" date="2024-07" db="EMBL/GenBank/DDBJ databases">
        <title>Two chromosome-level genome assemblies of Korean endemic species Abeliophyllum distichum and Forsythia ovata (Oleaceae).</title>
        <authorList>
            <person name="Jang H."/>
        </authorList>
    </citation>
    <scope>NUCLEOTIDE SEQUENCE [LARGE SCALE GENOMIC DNA]</scope>
</reference>
<dbReference type="EC" id="6.1.1.20" evidence="3"/>
<evidence type="ECO:0000256" key="8">
    <source>
        <dbReference type="ARBA" id="ARBA00022946"/>
    </source>
</evidence>
<keyword evidence="4 17" id="KW-0436">Ligase</keyword>
<dbReference type="FunFam" id="3.30.930.10:FF:000080">
    <property type="entry name" value="phenylalanine--tRNA ligase, chloroplastic/mitochondrial"/>
    <property type="match status" value="1"/>
</dbReference>
<dbReference type="PROSITE" id="PS51447">
    <property type="entry name" value="FDX_ACB"/>
    <property type="match status" value="1"/>
</dbReference>
<dbReference type="InterPro" id="IPR005121">
    <property type="entry name" value="Fdx_antiC-bd"/>
</dbReference>
<sequence>MAPACSSSKSRRKYKNRKCNSSIKKKRSTRQVKNKKEKMKVNIPVIQGEKLQVVPIKPSIEEKHQLYTEGFYHEMQGMRVEDSDDDFASQMVRRSPRIMMKHTDSRGNPSCSRLKERVIEEEPIAIQLNDDSKIESHTGATVEQSPAQHDVNVADKVPASNFVPPDKEQHNAVHEKQSTVISEPSVMKVPCCYEKEYIRRRLSDIFTKHEKVVADHFILQMQIQNLVSEMENTIVHVIQAVRQYHPSASSTGPATSKLKWNIETSLINSHFMGLPERAIIIAYPNNPREYVSAGTTSTCTAAMAFTLFQSTLFSKPSIFSHRRSFAFCIQFSSFSTASAFPSDKFHHHKKWRQPVASVLELGGVKIAKDEIVRDDPTNNVPDSIFSKLGLQLHKRDQHPLGILKNAIYDYFDTNYPNKFDKFDDLCPIVSTKANFDDVLVPADHVSRSYNDTYYVDSETVLRCHTSAHQAELLRGGHTHFLVTGDVYRRDSIDSTHYPVFHQMEGVRVFTPADWEASGADATSYAAEDLKKCLEGLARHLFGGVEMRWIDTYFPFTNPSFELEIYFQDDWLEVLGCGVMEHEILKRSDRVDNVAWAFGLGLERLAMVLFDIPDIRLFWSSDERFTSQFSKGRLGIKFKPFSKYPPCYKDMSFWISDSFTENNLCEVVRGIAGDLVEEVKLIDNFTNKKGMTSHCYRIAYRSMERSLMDEEINDLQWKVREQVETKLKVVLR</sequence>
<keyword evidence="8" id="KW-0809">Transit peptide</keyword>
<evidence type="ECO:0000256" key="2">
    <source>
        <dbReference type="ARBA" id="ARBA00008226"/>
    </source>
</evidence>
<comment type="caution">
    <text evidence="17">The sequence shown here is derived from an EMBL/GenBank/DDBJ whole genome shotgun (WGS) entry which is preliminary data.</text>
</comment>
<dbReference type="InterPro" id="IPR006195">
    <property type="entry name" value="aa-tRNA-synth_II"/>
</dbReference>
<keyword evidence="7" id="KW-0648">Protein biosynthesis</keyword>
<evidence type="ECO:0000259" key="16">
    <source>
        <dbReference type="PROSITE" id="PS51447"/>
    </source>
</evidence>
<keyword evidence="9" id="KW-0496">Mitochondrion</keyword>
<accession>A0ABD1QFL8</accession>
<feature type="region of interest" description="Disordered" evidence="14">
    <location>
        <begin position="1"/>
        <end position="36"/>
    </location>
</feature>
<keyword evidence="5" id="KW-0547">Nucleotide-binding</keyword>
<evidence type="ECO:0000256" key="14">
    <source>
        <dbReference type="SAM" id="MobiDB-lite"/>
    </source>
</evidence>
<dbReference type="GO" id="GO:0005524">
    <property type="term" value="F:ATP binding"/>
    <property type="evidence" value="ECO:0007669"/>
    <property type="project" value="UniProtKB-KW"/>
</dbReference>
<evidence type="ECO:0000256" key="9">
    <source>
        <dbReference type="ARBA" id="ARBA00023128"/>
    </source>
</evidence>
<evidence type="ECO:0000256" key="10">
    <source>
        <dbReference type="ARBA" id="ARBA00023146"/>
    </source>
</evidence>
<comment type="subcellular location">
    <subcellularLocation>
        <location evidence="1">Mitochondrion matrix</location>
    </subcellularLocation>
</comment>
<comment type="function">
    <text evidence="13">Is responsible for the charging of tRNA(Phe) with phenylalanine in mitochondrial translation.</text>
</comment>
<protein>
    <recommendedName>
        <fullName evidence="3">phenylalanine--tRNA ligase</fullName>
        <ecNumber evidence="3">6.1.1.20</ecNumber>
    </recommendedName>
    <alternativeName>
        <fullName evidence="11">Phenylalanyl-tRNA synthetase</fullName>
    </alternativeName>
</protein>
<dbReference type="AlphaFoldDB" id="A0ABD1QFL8"/>
<dbReference type="InterPro" id="IPR036690">
    <property type="entry name" value="Fdx_antiC-bd_sf"/>
</dbReference>